<accession>A0A0B2VDU8</accession>
<dbReference type="Proteomes" id="UP000031036">
    <property type="component" value="Unassembled WGS sequence"/>
</dbReference>
<evidence type="ECO:0000313" key="2">
    <source>
        <dbReference type="Proteomes" id="UP000031036"/>
    </source>
</evidence>
<organism evidence="1 2">
    <name type="scientific">Toxocara canis</name>
    <name type="common">Canine roundworm</name>
    <dbReference type="NCBI Taxonomy" id="6265"/>
    <lineage>
        <taxon>Eukaryota</taxon>
        <taxon>Metazoa</taxon>
        <taxon>Ecdysozoa</taxon>
        <taxon>Nematoda</taxon>
        <taxon>Chromadorea</taxon>
        <taxon>Rhabditida</taxon>
        <taxon>Spirurina</taxon>
        <taxon>Ascaridomorpha</taxon>
        <taxon>Ascaridoidea</taxon>
        <taxon>Toxocaridae</taxon>
        <taxon>Toxocara</taxon>
    </lineage>
</organism>
<dbReference type="STRING" id="6265.A0A0B2VDU8"/>
<keyword evidence="2" id="KW-1185">Reference proteome</keyword>
<name>A0A0B2VDU8_TOXCA</name>
<dbReference type="EMBL" id="JPKZ01001944">
    <property type="protein sequence ID" value="KHN79165.1"/>
    <property type="molecule type" value="Genomic_DNA"/>
</dbReference>
<dbReference type="AlphaFoldDB" id="A0A0B2VDU8"/>
<reference evidence="1 2" key="1">
    <citation type="submission" date="2014-11" db="EMBL/GenBank/DDBJ databases">
        <title>Genetic blueprint of the zoonotic pathogen Toxocara canis.</title>
        <authorList>
            <person name="Zhu X.-Q."/>
            <person name="Korhonen P.K."/>
            <person name="Cai H."/>
            <person name="Young N.D."/>
            <person name="Nejsum P."/>
            <person name="von Samson-Himmelstjerna G."/>
            <person name="Boag P.R."/>
            <person name="Tan P."/>
            <person name="Li Q."/>
            <person name="Min J."/>
            <person name="Yang Y."/>
            <person name="Wang X."/>
            <person name="Fang X."/>
            <person name="Hall R.S."/>
            <person name="Hofmann A."/>
            <person name="Sternberg P.W."/>
            <person name="Jex A.R."/>
            <person name="Gasser R.B."/>
        </authorList>
    </citation>
    <scope>NUCLEOTIDE SEQUENCE [LARGE SCALE GENOMIC DNA]</scope>
    <source>
        <strain evidence="1">PN_DK_2014</strain>
    </source>
</reference>
<proteinExistence type="predicted"/>
<protein>
    <submittedName>
        <fullName evidence="1">Uncharacterized protein</fullName>
    </submittedName>
</protein>
<dbReference type="OrthoDB" id="6047381at2759"/>
<comment type="caution">
    <text evidence="1">The sequence shown here is derived from an EMBL/GenBank/DDBJ whole genome shotgun (WGS) entry which is preliminary data.</text>
</comment>
<evidence type="ECO:0000313" key="1">
    <source>
        <dbReference type="EMBL" id="KHN79165.1"/>
    </source>
</evidence>
<sequence>MGYKECQGLQQIEKAKRAYANDVCLAGTLSSSSLLRIVRERVQSDRMLLVLFNKLNRAAPPGFEVADVDPAIPKLLVMFMNAYDKSFMNASHRTPCRQALHQSLAHFRSLQETSSV</sequence>
<gene>
    <name evidence="1" type="ORF">Tcan_06320</name>
</gene>